<proteinExistence type="predicted"/>
<gene>
    <name evidence="1" type="ORF">LCGC14_1240730</name>
</gene>
<protein>
    <submittedName>
        <fullName evidence="1">Uncharacterized protein</fullName>
    </submittedName>
</protein>
<evidence type="ECO:0000313" key="1">
    <source>
        <dbReference type="EMBL" id="KKM90223.1"/>
    </source>
</evidence>
<reference evidence="1" key="1">
    <citation type="journal article" date="2015" name="Nature">
        <title>Complex archaea that bridge the gap between prokaryotes and eukaryotes.</title>
        <authorList>
            <person name="Spang A."/>
            <person name="Saw J.H."/>
            <person name="Jorgensen S.L."/>
            <person name="Zaremba-Niedzwiedzka K."/>
            <person name="Martijn J."/>
            <person name="Lind A.E."/>
            <person name="van Eijk R."/>
            <person name="Schleper C."/>
            <person name="Guy L."/>
            <person name="Ettema T.J."/>
        </authorList>
    </citation>
    <scope>NUCLEOTIDE SEQUENCE</scope>
</reference>
<organism evidence="1">
    <name type="scientific">marine sediment metagenome</name>
    <dbReference type="NCBI Taxonomy" id="412755"/>
    <lineage>
        <taxon>unclassified sequences</taxon>
        <taxon>metagenomes</taxon>
        <taxon>ecological metagenomes</taxon>
    </lineage>
</organism>
<accession>A0A0F9L9X9</accession>
<comment type="caution">
    <text evidence="1">The sequence shown here is derived from an EMBL/GenBank/DDBJ whole genome shotgun (WGS) entry which is preliminary data.</text>
</comment>
<sequence>MKKDCTTCHFAEWPTEPSGRRRFHQGACSVAVLIPRAYRDMRGDMPQRSDISKYTCNEARCMCYKKEGKKSLDKAIRKLIT</sequence>
<dbReference type="AlphaFoldDB" id="A0A0F9L9X9"/>
<name>A0A0F9L9X9_9ZZZZ</name>
<dbReference type="EMBL" id="LAZR01006700">
    <property type="protein sequence ID" value="KKM90223.1"/>
    <property type="molecule type" value="Genomic_DNA"/>
</dbReference>